<gene>
    <name evidence="6" type="ORF">TT172_LOCUS9309</name>
</gene>
<keyword evidence="4" id="KW-0813">Transport</keyword>
<dbReference type="GO" id="GO:0005737">
    <property type="term" value="C:cytoplasm"/>
    <property type="evidence" value="ECO:0007669"/>
    <property type="project" value="UniProtKB-SubCell"/>
</dbReference>
<dbReference type="PANTHER" id="PTHR12612">
    <property type="entry name" value="NUCLEAR TRANSPORT FACTOR 2"/>
    <property type="match status" value="1"/>
</dbReference>
<evidence type="ECO:0000313" key="6">
    <source>
        <dbReference type="EMBL" id="SPQ26890.1"/>
    </source>
</evidence>
<name>A0A446BWY6_9PEZI</name>
<dbReference type="GO" id="GO:0051028">
    <property type="term" value="P:mRNA transport"/>
    <property type="evidence" value="ECO:0007669"/>
    <property type="project" value="UniProtKB-UniRule"/>
</dbReference>
<evidence type="ECO:0000256" key="1">
    <source>
        <dbReference type="ARBA" id="ARBA00022490"/>
    </source>
</evidence>
<dbReference type="Proteomes" id="UP000289323">
    <property type="component" value="Unassembled WGS sequence"/>
</dbReference>
<dbReference type="SUPFAM" id="SSF54427">
    <property type="entry name" value="NTF2-like"/>
    <property type="match status" value="1"/>
</dbReference>
<dbReference type="InterPro" id="IPR018222">
    <property type="entry name" value="Nuclear_transport_factor_2_euk"/>
</dbReference>
<comment type="function">
    <text evidence="4">Has a role in nuclear-cytoplasmic transport of proteins and mRNAs.</text>
</comment>
<evidence type="ECO:0000256" key="2">
    <source>
        <dbReference type="ARBA" id="ARBA00026247"/>
    </source>
</evidence>
<protein>
    <recommendedName>
        <fullName evidence="2 4">Nuclear transport factor 2</fullName>
        <shortName evidence="4">NTF-2</shortName>
    </recommendedName>
</protein>
<comment type="function">
    <text evidence="3">Facilitates protein transport into the nucleus. Could be part of a multicomponent system of cytosolic factors that assemble at the pore complex during nuclear import.</text>
</comment>
<dbReference type="AlphaFoldDB" id="A0A446BWY6"/>
<dbReference type="CDD" id="cd00780">
    <property type="entry name" value="NTF2"/>
    <property type="match status" value="1"/>
</dbReference>
<keyword evidence="4" id="KW-0539">Nucleus</keyword>
<dbReference type="FunFam" id="3.10.450.50:FF:000005">
    <property type="entry name" value="Nuclear transport factor 2"/>
    <property type="match status" value="1"/>
</dbReference>
<keyword evidence="1 4" id="KW-0963">Cytoplasm</keyword>
<dbReference type="EMBL" id="OUUZ01000018">
    <property type="protein sequence ID" value="SPQ26890.1"/>
    <property type="molecule type" value="Genomic_DNA"/>
</dbReference>
<sequence>MAVDFQSIAKQFVEHYYATFDSNRTGLLPLYRENSMLTFQDAQHLGAQSIVEKLASLSFQKVTHKVSGLDAQPTPNGGIIILVTGQLVVDEEEHPLTFSQAFQLCQDPNGQWFVFNDIFRLALP</sequence>
<dbReference type="InterPro" id="IPR032710">
    <property type="entry name" value="NTF2-like_dom_sf"/>
</dbReference>
<reference evidence="6 7" key="1">
    <citation type="submission" date="2018-04" db="EMBL/GenBank/DDBJ databases">
        <authorList>
            <person name="Huttner S."/>
            <person name="Dainat J."/>
        </authorList>
    </citation>
    <scope>NUCLEOTIDE SEQUENCE [LARGE SCALE GENOMIC DNA]</scope>
</reference>
<proteinExistence type="predicted"/>
<evidence type="ECO:0000256" key="4">
    <source>
        <dbReference type="RuleBase" id="RU369002"/>
    </source>
</evidence>
<evidence type="ECO:0000256" key="3">
    <source>
        <dbReference type="ARBA" id="ARBA00053082"/>
    </source>
</evidence>
<organism evidence="6 7">
    <name type="scientific">Thermothielavioides terrestris</name>
    <dbReference type="NCBI Taxonomy" id="2587410"/>
    <lineage>
        <taxon>Eukaryota</taxon>
        <taxon>Fungi</taxon>
        <taxon>Dikarya</taxon>
        <taxon>Ascomycota</taxon>
        <taxon>Pezizomycotina</taxon>
        <taxon>Sordariomycetes</taxon>
        <taxon>Sordariomycetidae</taxon>
        <taxon>Sordariales</taxon>
        <taxon>Chaetomiaceae</taxon>
        <taxon>Thermothielavioides</taxon>
    </lineage>
</organism>
<comment type="subcellular location">
    <subcellularLocation>
        <location evidence="4">Cytoplasm</location>
    </subcellularLocation>
    <subcellularLocation>
        <location evidence="4">Nucleus</location>
    </subcellularLocation>
</comment>
<accession>A0A446BWY6</accession>
<evidence type="ECO:0000259" key="5">
    <source>
        <dbReference type="PROSITE" id="PS50177"/>
    </source>
</evidence>
<evidence type="ECO:0000313" key="7">
    <source>
        <dbReference type="Proteomes" id="UP000289323"/>
    </source>
</evidence>
<dbReference type="InterPro" id="IPR002075">
    <property type="entry name" value="NTF2_dom"/>
</dbReference>
<keyword evidence="4" id="KW-0653">Protein transport</keyword>
<dbReference type="Gene3D" id="3.10.450.50">
    <property type="match status" value="1"/>
</dbReference>
<dbReference type="GO" id="GO:0006606">
    <property type="term" value="P:protein import into nucleus"/>
    <property type="evidence" value="ECO:0007669"/>
    <property type="project" value="UniProtKB-ARBA"/>
</dbReference>
<dbReference type="PROSITE" id="PS50177">
    <property type="entry name" value="NTF2_DOMAIN"/>
    <property type="match status" value="1"/>
</dbReference>
<dbReference type="GO" id="GO:0005635">
    <property type="term" value="C:nuclear envelope"/>
    <property type="evidence" value="ECO:0007669"/>
    <property type="project" value="UniProtKB-ARBA"/>
</dbReference>
<feature type="domain" description="NTF2" evidence="5">
    <location>
        <begin position="8"/>
        <end position="121"/>
    </location>
</feature>
<dbReference type="InterPro" id="IPR045875">
    <property type="entry name" value="NTF2"/>
</dbReference>
<dbReference type="Pfam" id="PF02136">
    <property type="entry name" value="NTF2"/>
    <property type="match status" value="1"/>
</dbReference>